<keyword evidence="2" id="KW-1185">Reference proteome</keyword>
<accession>A0A859F9K3</accession>
<protein>
    <submittedName>
        <fullName evidence="1">Uncharacterized protein</fullName>
    </submittedName>
</protein>
<reference evidence="2" key="1">
    <citation type="submission" date="2019-07" db="EMBL/GenBank/DDBJ databases">
        <title>Bacillus alkalisoli sp. nov. isolated from saline soil.</title>
        <authorList>
            <person name="Sun J.-Q."/>
            <person name="Xu L."/>
        </authorList>
    </citation>
    <scope>NUCLEOTIDE SEQUENCE [LARGE SCALE GENOMIC DNA]</scope>
    <source>
        <strain evidence="2">M4U3P1</strain>
    </source>
</reference>
<sequence>MKSIHRIKQLVRVGKEVWRILVEVGHIAQEGIEVGSPISKGNEPYKKRRFPIYTGQRLFNFC</sequence>
<dbReference type="KEGG" id="psua:FLK61_23595"/>
<proteinExistence type="predicted"/>
<dbReference type="RefSeq" id="WP_176007823.1">
    <property type="nucleotide sequence ID" value="NZ_CP041372.2"/>
</dbReference>
<name>A0A859F9K3_9BACI</name>
<dbReference type="Proteomes" id="UP000318138">
    <property type="component" value="Chromosome"/>
</dbReference>
<dbReference type="EMBL" id="CP041372">
    <property type="protein sequence ID" value="QKS69779.1"/>
    <property type="molecule type" value="Genomic_DNA"/>
</dbReference>
<dbReference type="AlphaFoldDB" id="A0A859F9K3"/>
<organism evidence="1 2">
    <name type="scientific">Paenalkalicoccus suaedae</name>
    <dbReference type="NCBI Taxonomy" id="2592382"/>
    <lineage>
        <taxon>Bacteria</taxon>
        <taxon>Bacillati</taxon>
        <taxon>Bacillota</taxon>
        <taxon>Bacilli</taxon>
        <taxon>Bacillales</taxon>
        <taxon>Bacillaceae</taxon>
        <taxon>Paenalkalicoccus</taxon>
    </lineage>
</organism>
<evidence type="ECO:0000313" key="2">
    <source>
        <dbReference type="Proteomes" id="UP000318138"/>
    </source>
</evidence>
<gene>
    <name evidence="1" type="ORF">FLK61_23595</name>
</gene>
<evidence type="ECO:0000313" key="1">
    <source>
        <dbReference type="EMBL" id="QKS69779.1"/>
    </source>
</evidence>